<feature type="region of interest" description="Disordered" evidence="1">
    <location>
        <begin position="30"/>
        <end position="49"/>
    </location>
</feature>
<proteinExistence type="predicted"/>
<evidence type="ECO:0000256" key="1">
    <source>
        <dbReference type="SAM" id="MobiDB-lite"/>
    </source>
</evidence>
<feature type="chain" id="PRO_5039447005" evidence="2">
    <location>
        <begin position="17"/>
        <end position="77"/>
    </location>
</feature>
<evidence type="ECO:0000313" key="3">
    <source>
        <dbReference type="EMBL" id="KAH1172566.1"/>
    </source>
</evidence>
<gene>
    <name evidence="3" type="ORF">KIL84_016405</name>
</gene>
<feature type="signal peptide" evidence="2">
    <location>
        <begin position="1"/>
        <end position="16"/>
    </location>
</feature>
<dbReference type="EMBL" id="JAHDVG010000482">
    <property type="protein sequence ID" value="KAH1172566.1"/>
    <property type="molecule type" value="Genomic_DNA"/>
</dbReference>
<evidence type="ECO:0000313" key="4">
    <source>
        <dbReference type="Proteomes" id="UP000827986"/>
    </source>
</evidence>
<comment type="caution">
    <text evidence="3">The sequence shown here is derived from an EMBL/GenBank/DDBJ whole genome shotgun (WGS) entry which is preliminary data.</text>
</comment>
<evidence type="ECO:0000256" key="2">
    <source>
        <dbReference type="SAM" id="SignalP"/>
    </source>
</evidence>
<dbReference type="AlphaFoldDB" id="A0A9D3X3B5"/>
<reference evidence="3" key="1">
    <citation type="submission" date="2021-09" db="EMBL/GenBank/DDBJ databases">
        <title>The genome of Mauremys mutica provides insights into the evolution of semi-aquatic lifestyle.</title>
        <authorList>
            <person name="Gong S."/>
            <person name="Gao Y."/>
        </authorList>
    </citation>
    <scope>NUCLEOTIDE SEQUENCE</scope>
    <source>
        <strain evidence="3">MM-2020</strain>
        <tissue evidence="3">Muscle</tissue>
    </source>
</reference>
<dbReference type="Proteomes" id="UP000827986">
    <property type="component" value="Unassembled WGS sequence"/>
</dbReference>
<name>A0A9D3X3B5_9SAUR</name>
<accession>A0A9D3X3B5</accession>
<organism evidence="3 4">
    <name type="scientific">Mauremys mutica</name>
    <name type="common">yellowpond turtle</name>
    <dbReference type="NCBI Taxonomy" id="74926"/>
    <lineage>
        <taxon>Eukaryota</taxon>
        <taxon>Metazoa</taxon>
        <taxon>Chordata</taxon>
        <taxon>Craniata</taxon>
        <taxon>Vertebrata</taxon>
        <taxon>Euteleostomi</taxon>
        <taxon>Archelosauria</taxon>
        <taxon>Testudinata</taxon>
        <taxon>Testudines</taxon>
        <taxon>Cryptodira</taxon>
        <taxon>Durocryptodira</taxon>
        <taxon>Testudinoidea</taxon>
        <taxon>Geoemydidae</taxon>
        <taxon>Geoemydinae</taxon>
        <taxon>Mauremys</taxon>
    </lineage>
</organism>
<keyword evidence="2" id="KW-0732">Signal</keyword>
<sequence>MEFLLLLILKKIPCHLLTLLKAIGRQAQKRCLPAAQPEEPRGGSGSPAQKQRLLAVLPAGWPEEPQGSRPVWKRRSE</sequence>
<protein>
    <submittedName>
        <fullName evidence="3">Uncharacterized protein</fullName>
    </submittedName>
</protein>
<keyword evidence="4" id="KW-1185">Reference proteome</keyword>
<feature type="non-terminal residue" evidence="3">
    <location>
        <position position="77"/>
    </location>
</feature>
<feature type="region of interest" description="Disordered" evidence="1">
    <location>
        <begin position="55"/>
        <end position="77"/>
    </location>
</feature>